<organism evidence="1">
    <name type="scientific">Morchella brunnea</name>
    <dbReference type="NCBI Taxonomy" id="1174671"/>
    <lineage>
        <taxon>Eukaryota</taxon>
        <taxon>Fungi</taxon>
        <taxon>Dikarya</taxon>
        <taxon>Ascomycota</taxon>
        <taxon>Pezizomycotina</taxon>
        <taxon>Pezizomycetes</taxon>
        <taxon>Pezizales</taxon>
        <taxon>Morchellaceae</taxon>
        <taxon>Morchella</taxon>
    </lineage>
</organism>
<proteinExistence type="predicted"/>
<reference evidence="1" key="1">
    <citation type="submission" date="2021-01" db="EMBL/GenBank/DDBJ databases">
        <authorList>
            <person name="Sun H.-H."/>
            <person name="Zhang S."/>
            <person name="Zhang Y.-J."/>
        </authorList>
    </citation>
    <scope>NUCLEOTIDE SEQUENCE</scope>
    <source>
        <strain evidence="1">CMM1</strain>
    </source>
</reference>
<protein>
    <submittedName>
        <fullName evidence="1">Uncharacterized protein</fullName>
    </submittedName>
</protein>
<dbReference type="RefSeq" id="YP_010218596.1">
    <property type="nucleotide sequence ID" value="NC_058917.1"/>
</dbReference>
<sequence>MVLLLTAFYPRRFKEPYPRVRVNNLQYYVLYFYFGQGKFPLISNTEMAWFYRWFPCYAQLFMKKLISRRTKFIFENKEKCGVYRWICLETGESYVEVPIYQEDLINIIV</sequence>
<gene>
    <name evidence="1" type="primary">orf109A</name>
</gene>
<accession>A0A8K1I7D5</accession>
<dbReference type="GeneID" id="68665090"/>
<dbReference type="EMBL" id="MW538937">
    <property type="protein sequence ID" value="UBU98427.1"/>
    <property type="molecule type" value="Genomic_DNA"/>
</dbReference>
<geneLocation type="mitochondrion" evidence="1"/>
<keyword evidence="1" id="KW-0496">Mitochondrion</keyword>
<name>A0A8K1I7D5_9PEZI</name>
<evidence type="ECO:0000313" key="1">
    <source>
        <dbReference type="EMBL" id="UBU98427.1"/>
    </source>
</evidence>
<dbReference type="AlphaFoldDB" id="A0A8K1I7D5"/>